<dbReference type="InterPro" id="IPR045353">
    <property type="entry name" value="LAIKA"/>
</dbReference>
<dbReference type="InterPro" id="IPR008991">
    <property type="entry name" value="Translation_prot_SH3-like_sf"/>
</dbReference>
<dbReference type="Proteomes" id="UP001359485">
    <property type="component" value="Unassembled WGS sequence"/>
</dbReference>
<evidence type="ECO:0000256" key="4">
    <source>
        <dbReference type="ARBA" id="ARBA00022553"/>
    </source>
</evidence>
<feature type="region of interest" description="Disordered" evidence="11">
    <location>
        <begin position="744"/>
        <end position="836"/>
    </location>
</feature>
<comment type="similarity">
    <text evidence="2">Belongs to the eukaryotic ribosomal protein eL14 family.</text>
</comment>
<dbReference type="PANTHER" id="PTHR14304:SF11">
    <property type="entry name" value="SAP DOMAIN-CONTAINING PROTEIN"/>
    <property type="match status" value="1"/>
</dbReference>
<feature type="domain" description="SAP" evidence="12">
    <location>
        <begin position="583"/>
        <end position="617"/>
    </location>
</feature>
<comment type="subcellular location">
    <subcellularLocation>
        <location evidence="1">Cytoplasm</location>
    </subcellularLocation>
</comment>
<keyword evidence="5 10" id="KW-0175">Coiled coil</keyword>
<dbReference type="SMART" id="SM01122">
    <property type="entry name" value="DBC1"/>
    <property type="match status" value="1"/>
</dbReference>
<evidence type="ECO:0000256" key="8">
    <source>
        <dbReference type="ARBA" id="ARBA00035215"/>
    </source>
</evidence>
<feature type="compositionally biased region" description="Low complexity" evidence="11">
    <location>
        <begin position="1340"/>
        <end position="1358"/>
    </location>
</feature>
<feature type="compositionally biased region" description="Basic residues" evidence="11">
    <location>
        <begin position="1290"/>
        <end position="1302"/>
    </location>
</feature>
<evidence type="ECO:0000256" key="6">
    <source>
        <dbReference type="ARBA" id="ARBA00023159"/>
    </source>
</evidence>
<dbReference type="SUPFAM" id="SSF50104">
    <property type="entry name" value="Translation proteins SH3-like domain"/>
    <property type="match status" value="1"/>
</dbReference>
<dbReference type="Gene3D" id="2.30.30.30">
    <property type="match status" value="1"/>
</dbReference>
<name>A0ABR1ASQ9_POLSC</name>
<evidence type="ECO:0000259" key="12">
    <source>
        <dbReference type="PROSITE" id="PS50800"/>
    </source>
</evidence>
<dbReference type="Pfam" id="PF14443">
    <property type="entry name" value="DBC1"/>
    <property type="match status" value="1"/>
</dbReference>
<keyword evidence="14" id="KW-1185">Reference proteome</keyword>
<evidence type="ECO:0000256" key="1">
    <source>
        <dbReference type="ARBA" id="ARBA00004496"/>
    </source>
</evidence>
<dbReference type="InterPro" id="IPR025954">
    <property type="entry name" value="DBC1/CARP1_inactive_NUDIX"/>
</dbReference>
<reference evidence="13 14" key="1">
    <citation type="submission" date="2023-09" db="EMBL/GenBank/DDBJ databases">
        <title>Genomes of two closely related lineages of the louse Polyplax serrata with different host specificities.</title>
        <authorList>
            <person name="Martinu J."/>
            <person name="Tarabai H."/>
            <person name="Stefka J."/>
            <person name="Hypsa V."/>
        </authorList>
    </citation>
    <scope>NUCLEOTIDE SEQUENCE [LARGE SCALE GENOMIC DNA]</scope>
    <source>
        <strain evidence="13">98ZLc_SE</strain>
    </source>
</reference>
<dbReference type="InterPro" id="IPR011992">
    <property type="entry name" value="EF-hand-dom_pair"/>
</dbReference>
<feature type="region of interest" description="Disordered" evidence="11">
    <location>
        <begin position="197"/>
        <end position="305"/>
    </location>
</feature>
<feature type="compositionally biased region" description="Basic and acidic residues" evidence="11">
    <location>
        <begin position="750"/>
        <end position="794"/>
    </location>
</feature>
<dbReference type="PROSITE" id="PS50800">
    <property type="entry name" value="SAP"/>
    <property type="match status" value="1"/>
</dbReference>
<dbReference type="InterPro" id="IPR014722">
    <property type="entry name" value="Rib_uL2_dom2"/>
</dbReference>
<protein>
    <recommendedName>
        <fullName evidence="8">Large ribosomal subunit protein eL14</fullName>
    </recommendedName>
    <alternativeName>
        <fullName evidence="9">60S ribosomal protein L14</fullName>
    </alternativeName>
</protein>
<dbReference type="PANTHER" id="PTHR14304">
    <property type="entry name" value="CELL DIVISION CYCLE AND APOPTOSIS REGULATOR PROTEIN"/>
    <property type="match status" value="1"/>
</dbReference>
<dbReference type="Pfam" id="PF01929">
    <property type="entry name" value="Ribosomal_L14e"/>
    <property type="match status" value="1"/>
</dbReference>
<evidence type="ECO:0000256" key="7">
    <source>
        <dbReference type="ARBA" id="ARBA00023306"/>
    </source>
</evidence>
<evidence type="ECO:0000256" key="2">
    <source>
        <dbReference type="ARBA" id="ARBA00006592"/>
    </source>
</evidence>
<feature type="compositionally biased region" description="Basic and acidic residues" evidence="11">
    <location>
        <begin position="259"/>
        <end position="289"/>
    </location>
</feature>
<feature type="compositionally biased region" description="Basic and acidic residues" evidence="11">
    <location>
        <begin position="818"/>
        <end position="829"/>
    </location>
</feature>
<keyword evidence="7" id="KW-0131">Cell cycle</keyword>
<evidence type="ECO:0000256" key="5">
    <source>
        <dbReference type="ARBA" id="ARBA00023054"/>
    </source>
</evidence>
<keyword evidence="6" id="KW-0010">Activator</keyword>
<evidence type="ECO:0000256" key="10">
    <source>
        <dbReference type="SAM" id="Coils"/>
    </source>
</evidence>
<evidence type="ECO:0000256" key="11">
    <source>
        <dbReference type="SAM" id="MobiDB-lite"/>
    </source>
</evidence>
<feature type="coiled-coil region" evidence="10">
    <location>
        <begin position="610"/>
        <end position="669"/>
    </location>
</feature>
<sequence length="1358" mass="155130">MAQFNASKNPPWVRSDNFPVPQITQPAIHQQMLAPQMSPVVQYQQGPGQQQTATVYQAQLAMQQQALTMQQNLQQMANAQQIYTPQINAVATAVGTRNLNAAAFAQPVVASPTTQPAPQQVTNIAPATTGTKQRVFTGIVTKVLDTYGFVDEDVFFQLSVVKGAPPVVNDRVLVEAVCLPNMPFKWNATRIQVLPMNDAPRSNKKGFIVSPTSSVDRGNYGTGTSLGDYDESRRDRDRDRDRRRRRSRERNRNRSPLAVHDEERRRKERRDRDDKDKDKDKDRERDRARSRSVKKSTLRQQAAKKYRVRVPEYPLDMSHLSVSDLRTRYHTMYVPSDFFRTSLKWQETFPPHQMEFSKNVLFHVVSKEVDRISDFPDDLEPPDADYLFCAKVMLLSVPSKDQMMKKCMQLSEDLDKDDGKNLVHPSRLINCLVGVNTRTKNEIMAIGGPWSPSLDGADPAGDVNVLIKTAIRTCRALTGIDLSPCTHWYRFVEIYYHRPKSTHKGKQIPARVETVVVYVPDVWSVMPSCLEWDELQCSMKKQMDSKLSVETDRDQAEVAADDEKVECATSCQKEPTHYSRLDPKVMKVSELRDELEARNMSSKGLRLQLLARLSKILKTEQEVAEQEEKNAAKVSVEKEKEKEEEEKKLKLEKEKKKTEQKNRALIEERYALPETPHILVYPSKMAKNGKFSCKVMSLSLLLDYSTDVSKEHTFEVSLFAELFNEMLMWHFGIQVYRAILEAPDVEEKDDSEKKDEKKEKEKKQEKGKDERDDKSVEREKSGEPSDEKKVEKTEQQNLPNGNGREGSQDSSEDDDDDSLSRDSSSNRRDRRDRKRKDSIAQYTAYPELLLAFTYFDVTRYGSISKSHLEDLIHTLGLQLSRSQVKRLVGKVTYRDYCDYRKLTDLPVGTNVPEGSTSQETTTAIELGNKAHLPVFQLLPPKVDGSSPPCKRSKRLLEKESNSDKNSEGYLYYKSVLVNVDNLKEQVTRNETARLKTEEKLTELRKELDDLREKSKRSADQVRALEKELRCCKSNLAVTAEKLSEQVASSDIYLSALMDIEERLIPILDTDEIKRLIKERQSVSGAPSINLVPLTKVEDITRISNSDDVKYEEAAYKRELLEEDVKMEPFKRFVETGRVAYISGGRYCGKLCSIVDVIDQTRVLVDGPVTGVPRIPIRLNQIRLTKYLVKFPFKGATRVVRQAWEKSDVLKNWKGGQWSNNLAKRKLRRRMSDFDRFKLRHARKARNEMRSIEYSRLLKVEKRRKEKLKKAKAKWRIGEQLKKKGITAPVKKAKKPKTPKKVTVKTTAKSKVTKVESGKPKAKAAPAVKAPVQKKVEKSTAGKPAKATTGKATTGKAQK</sequence>
<feature type="compositionally biased region" description="Basic residues" evidence="11">
    <location>
        <begin position="290"/>
        <end position="305"/>
    </location>
</feature>
<feature type="region of interest" description="Disordered" evidence="11">
    <location>
        <begin position="939"/>
        <end position="961"/>
    </location>
</feature>
<dbReference type="EMBL" id="JAWJWF010000045">
    <property type="protein sequence ID" value="KAK6626977.1"/>
    <property type="molecule type" value="Genomic_DNA"/>
</dbReference>
<dbReference type="InterPro" id="IPR025223">
    <property type="entry name" value="S1-like_RNA-bd_dom"/>
</dbReference>
<keyword evidence="3" id="KW-0963">Cytoplasm</keyword>
<keyword evidence="4" id="KW-0597">Phosphoprotein</keyword>
<dbReference type="Pfam" id="PF14444">
    <property type="entry name" value="S1-like"/>
    <property type="match status" value="1"/>
</dbReference>
<dbReference type="SMART" id="SM00513">
    <property type="entry name" value="SAP"/>
    <property type="match status" value="1"/>
</dbReference>
<dbReference type="InterPro" id="IPR036361">
    <property type="entry name" value="SAP_dom_sf"/>
</dbReference>
<feature type="compositionally biased region" description="Low complexity" evidence="11">
    <location>
        <begin position="1322"/>
        <end position="1332"/>
    </location>
</feature>
<dbReference type="SUPFAM" id="SSF68906">
    <property type="entry name" value="SAP domain"/>
    <property type="match status" value="1"/>
</dbReference>
<dbReference type="SUPFAM" id="SSF47473">
    <property type="entry name" value="EF-hand"/>
    <property type="match status" value="1"/>
</dbReference>
<dbReference type="CDD" id="cd23702">
    <property type="entry name" value="eL14"/>
    <property type="match status" value="1"/>
</dbReference>
<dbReference type="InterPro" id="IPR025224">
    <property type="entry name" value="CCAR1/CCAR2"/>
</dbReference>
<dbReference type="Pfam" id="PF19256">
    <property type="entry name" value="LAIKA"/>
    <property type="match status" value="1"/>
</dbReference>
<feature type="region of interest" description="Disordered" evidence="11">
    <location>
        <begin position="1288"/>
        <end position="1358"/>
    </location>
</feature>
<dbReference type="InterPro" id="IPR002784">
    <property type="entry name" value="Ribosomal_eL14_dom"/>
</dbReference>
<comment type="caution">
    <text evidence="13">The sequence shown here is derived from an EMBL/GenBank/DDBJ whole genome shotgun (WGS) entry which is preliminary data.</text>
</comment>
<evidence type="ECO:0000256" key="9">
    <source>
        <dbReference type="ARBA" id="ARBA00035318"/>
    </source>
</evidence>
<feature type="compositionally biased region" description="Basic and acidic residues" evidence="11">
    <location>
        <begin position="230"/>
        <end position="240"/>
    </location>
</feature>
<organism evidence="13 14">
    <name type="scientific">Polyplax serrata</name>
    <name type="common">Common mouse louse</name>
    <dbReference type="NCBI Taxonomy" id="468196"/>
    <lineage>
        <taxon>Eukaryota</taxon>
        <taxon>Metazoa</taxon>
        <taxon>Ecdysozoa</taxon>
        <taxon>Arthropoda</taxon>
        <taxon>Hexapoda</taxon>
        <taxon>Insecta</taxon>
        <taxon>Pterygota</taxon>
        <taxon>Neoptera</taxon>
        <taxon>Paraneoptera</taxon>
        <taxon>Psocodea</taxon>
        <taxon>Troctomorpha</taxon>
        <taxon>Phthiraptera</taxon>
        <taxon>Anoplura</taxon>
        <taxon>Polyplacidae</taxon>
        <taxon>Polyplax</taxon>
    </lineage>
</organism>
<evidence type="ECO:0000313" key="14">
    <source>
        <dbReference type="Proteomes" id="UP001359485"/>
    </source>
</evidence>
<gene>
    <name evidence="13" type="ORF">RUM44_009454</name>
</gene>
<proteinExistence type="inferred from homology"/>
<feature type="coiled-coil region" evidence="10">
    <location>
        <begin position="979"/>
        <end position="1027"/>
    </location>
</feature>
<accession>A0ABR1ASQ9</accession>
<evidence type="ECO:0000256" key="3">
    <source>
        <dbReference type="ARBA" id="ARBA00022490"/>
    </source>
</evidence>
<feature type="compositionally biased region" description="Basic residues" evidence="11">
    <location>
        <begin position="241"/>
        <end position="253"/>
    </location>
</feature>
<evidence type="ECO:0000313" key="13">
    <source>
        <dbReference type="EMBL" id="KAK6626977.1"/>
    </source>
</evidence>
<dbReference type="InterPro" id="IPR003034">
    <property type="entry name" value="SAP_dom"/>
</dbReference>